<gene>
    <name evidence="2" type="ORF">RRG08_038689</name>
</gene>
<evidence type="ECO:0000256" key="1">
    <source>
        <dbReference type="SAM" id="MobiDB-lite"/>
    </source>
</evidence>
<feature type="region of interest" description="Disordered" evidence="1">
    <location>
        <begin position="80"/>
        <end position="118"/>
    </location>
</feature>
<protein>
    <submittedName>
        <fullName evidence="2">Uncharacterized protein</fullName>
    </submittedName>
</protein>
<dbReference type="Proteomes" id="UP001283361">
    <property type="component" value="Unassembled WGS sequence"/>
</dbReference>
<accession>A0AAE0ZIX9</accession>
<sequence length="118" mass="13060">MIAFGFLQNAFLTKVSRGVVYLASSLTEDSINIASRNILKQQHKTREFFVLERGRLENSNFRYQTENVVSLGPVLKWDVKSSSGPGGVPSSEWSQQTRPGDMHLPQPGTEIPALHAGC</sequence>
<keyword evidence="3" id="KW-1185">Reference proteome</keyword>
<evidence type="ECO:0000313" key="2">
    <source>
        <dbReference type="EMBL" id="KAK3770178.1"/>
    </source>
</evidence>
<reference evidence="2" key="1">
    <citation type="journal article" date="2023" name="G3 (Bethesda)">
        <title>A reference genome for the long-term kleptoplast-retaining sea slug Elysia crispata morphotype clarki.</title>
        <authorList>
            <person name="Eastman K.E."/>
            <person name="Pendleton A.L."/>
            <person name="Shaikh M.A."/>
            <person name="Suttiyut T."/>
            <person name="Ogas R."/>
            <person name="Tomko P."/>
            <person name="Gavelis G."/>
            <person name="Widhalm J.R."/>
            <person name="Wisecaver J.H."/>
        </authorList>
    </citation>
    <scope>NUCLEOTIDE SEQUENCE</scope>
    <source>
        <strain evidence="2">ECLA1</strain>
    </source>
</reference>
<dbReference type="AlphaFoldDB" id="A0AAE0ZIX9"/>
<comment type="caution">
    <text evidence="2">The sequence shown here is derived from an EMBL/GenBank/DDBJ whole genome shotgun (WGS) entry which is preliminary data.</text>
</comment>
<name>A0AAE0ZIX9_9GAST</name>
<proteinExistence type="predicted"/>
<evidence type="ECO:0000313" key="3">
    <source>
        <dbReference type="Proteomes" id="UP001283361"/>
    </source>
</evidence>
<organism evidence="2 3">
    <name type="scientific">Elysia crispata</name>
    <name type="common">lettuce slug</name>
    <dbReference type="NCBI Taxonomy" id="231223"/>
    <lineage>
        <taxon>Eukaryota</taxon>
        <taxon>Metazoa</taxon>
        <taxon>Spiralia</taxon>
        <taxon>Lophotrochozoa</taxon>
        <taxon>Mollusca</taxon>
        <taxon>Gastropoda</taxon>
        <taxon>Heterobranchia</taxon>
        <taxon>Euthyneura</taxon>
        <taxon>Panpulmonata</taxon>
        <taxon>Sacoglossa</taxon>
        <taxon>Placobranchoidea</taxon>
        <taxon>Plakobranchidae</taxon>
        <taxon>Elysia</taxon>
    </lineage>
</organism>
<dbReference type="EMBL" id="JAWDGP010003865">
    <property type="protein sequence ID" value="KAK3770178.1"/>
    <property type="molecule type" value="Genomic_DNA"/>
</dbReference>